<dbReference type="EMBL" id="OZ037945">
    <property type="protein sequence ID" value="CAL1701825.1"/>
    <property type="molecule type" value="Genomic_DNA"/>
</dbReference>
<proteinExistence type="predicted"/>
<organism evidence="1 2">
    <name type="scientific">Somion occarium</name>
    <dbReference type="NCBI Taxonomy" id="3059160"/>
    <lineage>
        <taxon>Eukaryota</taxon>
        <taxon>Fungi</taxon>
        <taxon>Dikarya</taxon>
        <taxon>Basidiomycota</taxon>
        <taxon>Agaricomycotina</taxon>
        <taxon>Agaricomycetes</taxon>
        <taxon>Polyporales</taxon>
        <taxon>Cerrenaceae</taxon>
        <taxon>Somion</taxon>
    </lineage>
</organism>
<reference evidence="2" key="1">
    <citation type="submission" date="2024-04" db="EMBL/GenBank/DDBJ databases">
        <authorList>
            <person name="Shaw F."/>
            <person name="Minotto A."/>
        </authorList>
    </citation>
    <scope>NUCLEOTIDE SEQUENCE [LARGE SCALE GENOMIC DNA]</scope>
</reference>
<evidence type="ECO:0000313" key="1">
    <source>
        <dbReference type="EMBL" id="CAL1701825.1"/>
    </source>
</evidence>
<dbReference type="Proteomes" id="UP001497453">
    <property type="component" value="Chromosome 2"/>
</dbReference>
<accession>A0ABP1D1Q0</accession>
<protein>
    <recommendedName>
        <fullName evidence="3">Secreted protein</fullName>
    </recommendedName>
</protein>
<evidence type="ECO:0008006" key="3">
    <source>
        <dbReference type="Google" id="ProtNLM"/>
    </source>
</evidence>
<sequence length="109" mass="11910">MHGSEASKIPGLMPLALWLATSTIHSIHSGSVSKFLIGSWMIRGDSNVTVGSKTFMSFKRKRFSGAARTTSSSRQLDLLRREPFSISRVPEQASVVVPFNCDEAGFHLA</sequence>
<evidence type="ECO:0000313" key="2">
    <source>
        <dbReference type="Proteomes" id="UP001497453"/>
    </source>
</evidence>
<name>A0ABP1D1Q0_9APHY</name>
<keyword evidence="2" id="KW-1185">Reference proteome</keyword>
<gene>
    <name evidence="1" type="ORF">GFSPODELE1_LOCUS3774</name>
</gene>